<evidence type="ECO:0000313" key="2">
    <source>
        <dbReference type="Proteomes" id="UP000315095"/>
    </source>
</evidence>
<dbReference type="InterPro" id="IPR011032">
    <property type="entry name" value="GroES-like_sf"/>
</dbReference>
<dbReference type="RefSeq" id="WP_141262580.1">
    <property type="nucleotide sequence ID" value="NZ_BDLU01000081.1"/>
</dbReference>
<dbReference type="OrthoDB" id="9781757at2"/>
<comment type="caution">
    <text evidence="1">The sequence shown here is derived from an EMBL/GenBank/DDBJ whole genome shotgun (WGS) entry which is preliminary data.</text>
</comment>
<dbReference type="Gene3D" id="3.90.180.10">
    <property type="entry name" value="Medium-chain alcohol dehydrogenases, catalytic domain"/>
    <property type="match status" value="1"/>
</dbReference>
<dbReference type="EMBL" id="BDLU01000081">
    <property type="protein sequence ID" value="GCE85247.1"/>
    <property type="molecule type" value="Genomic_DNA"/>
</dbReference>
<reference evidence="2" key="1">
    <citation type="submission" date="2017-01" db="EMBL/GenBank/DDBJ databases">
        <title>Komagataeibacter sp. MSKU9 whole genome sequencing project.</title>
        <authorList>
            <person name="Matsutani M."/>
            <person name="Naloka K."/>
            <person name="Theeragool G."/>
            <person name="Yakushi T."/>
            <person name="Matsushita K."/>
        </authorList>
    </citation>
    <scope>NUCLEOTIDE SEQUENCE [LARGE SCALE GENOMIC DNA]</scope>
    <source>
        <strain evidence="2">MSKU9</strain>
    </source>
</reference>
<proteinExistence type="predicted"/>
<evidence type="ECO:0000313" key="1">
    <source>
        <dbReference type="EMBL" id="GCE85247.1"/>
    </source>
</evidence>
<dbReference type="SUPFAM" id="SSF50129">
    <property type="entry name" value="GroES-like"/>
    <property type="match status" value="1"/>
</dbReference>
<protein>
    <submittedName>
        <fullName evidence="1">Uncharacterized protein</fullName>
    </submittedName>
</protein>
<sequence>MWLLYNDSSGDPEIHGKHNVVQVWVRVFMTFVLVRFEAIHQAVNGASVPTGQIHHLTLPDRGSAVIRNRNARTGRSRNSLALSPVEKPDLVPGSGEILVDMVAACVNFMDTGVRHGLFGTEAGRNLLGVESAGRVLSVGNIAPLDLVRALAGVSNSSAGPTG</sequence>
<keyword evidence="2" id="KW-1185">Reference proteome</keyword>
<organism evidence="1 2">
    <name type="scientific">Komagataeibacter diospyri</name>
    <dbReference type="NCBI Taxonomy" id="1932662"/>
    <lineage>
        <taxon>Bacteria</taxon>
        <taxon>Pseudomonadati</taxon>
        <taxon>Pseudomonadota</taxon>
        <taxon>Alphaproteobacteria</taxon>
        <taxon>Acetobacterales</taxon>
        <taxon>Acetobacteraceae</taxon>
        <taxon>Komagataeibacter</taxon>
    </lineage>
</organism>
<name>A0A4P5NXT5_9PROT</name>
<gene>
    <name evidence="1" type="ORF">MSKU9_3388</name>
</gene>
<dbReference type="Proteomes" id="UP000315095">
    <property type="component" value="Unassembled WGS sequence"/>
</dbReference>
<dbReference type="AlphaFoldDB" id="A0A4P5NXT5"/>
<accession>A0A4P5NXT5</accession>